<evidence type="ECO:0000256" key="5">
    <source>
        <dbReference type="ARBA" id="ARBA00022975"/>
    </source>
</evidence>
<evidence type="ECO:0000313" key="9">
    <source>
        <dbReference type="Proteomes" id="UP000198607"/>
    </source>
</evidence>
<dbReference type="InterPro" id="IPR000836">
    <property type="entry name" value="PRTase_dom"/>
</dbReference>
<comment type="pathway">
    <text evidence="1 6">Pyrimidine metabolism; UMP biosynthesis via de novo pathway; UMP from orotate: step 1/2.</text>
</comment>
<evidence type="ECO:0000259" key="7">
    <source>
        <dbReference type="Pfam" id="PF00156"/>
    </source>
</evidence>
<dbReference type="RefSeq" id="WP_218122669.1">
    <property type="nucleotide sequence ID" value="NZ_FNCY01000005.1"/>
</dbReference>
<comment type="function">
    <text evidence="6">Catalyzes the transfer of a ribosyl phosphate group from 5-phosphoribose 1-diphosphate to orotate, leading to the formation of orotidine monophosphate (OMP).</text>
</comment>
<dbReference type="GO" id="GO:0000287">
    <property type="term" value="F:magnesium ion binding"/>
    <property type="evidence" value="ECO:0007669"/>
    <property type="project" value="UniProtKB-UniRule"/>
</dbReference>
<evidence type="ECO:0000256" key="6">
    <source>
        <dbReference type="HAMAP-Rule" id="MF_01208"/>
    </source>
</evidence>
<comment type="catalytic activity">
    <reaction evidence="6">
        <text>orotidine 5'-phosphate + diphosphate = orotate + 5-phospho-alpha-D-ribose 1-diphosphate</text>
        <dbReference type="Rhea" id="RHEA:10380"/>
        <dbReference type="ChEBI" id="CHEBI:30839"/>
        <dbReference type="ChEBI" id="CHEBI:33019"/>
        <dbReference type="ChEBI" id="CHEBI:57538"/>
        <dbReference type="ChEBI" id="CHEBI:58017"/>
        <dbReference type="EC" id="2.4.2.10"/>
    </reaction>
</comment>
<comment type="cofactor">
    <cofactor evidence="6">
        <name>Mg(2+)</name>
        <dbReference type="ChEBI" id="CHEBI:18420"/>
    </cofactor>
</comment>
<evidence type="ECO:0000256" key="4">
    <source>
        <dbReference type="ARBA" id="ARBA00022679"/>
    </source>
</evidence>
<comment type="subunit">
    <text evidence="6">Homodimer.</text>
</comment>
<dbReference type="PANTHER" id="PTHR19278:SF9">
    <property type="entry name" value="URIDINE 5'-MONOPHOSPHATE SYNTHASE"/>
    <property type="match status" value="1"/>
</dbReference>
<dbReference type="Proteomes" id="UP000198607">
    <property type="component" value="Unassembled WGS sequence"/>
</dbReference>
<dbReference type="CDD" id="cd06223">
    <property type="entry name" value="PRTases_typeI"/>
    <property type="match status" value="1"/>
</dbReference>
<comment type="caution">
    <text evidence="6">Lacks conserved residue(s) required for the propagation of feature annotation.</text>
</comment>
<name>A0A1G8BY36_9RHOO</name>
<dbReference type="InterPro" id="IPR029057">
    <property type="entry name" value="PRTase-like"/>
</dbReference>
<dbReference type="Gene3D" id="3.40.50.2020">
    <property type="match status" value="1"/>
</dbReference>
<feature type="binding site" evidence="6">
    <location>
        <position position="140"/>
    </location>
    <ligand>
        <name>orotate</name>
        <dbReference type="ChEBI" id="CHEBI:30839"/>
    </ligand>
</feature>
<dbReference type="HAMAP" id="MF_01208">
    <property type="entry name" value="PyrE"/>
    <property type="match status" value="1"/>
</dbReference>
<dbReference type="UniPathway" id="UPA00070">
    <property type="reaction ID" value="UER00119"/>
</dbReference>
<evidence type="ECO:0000256" key="2">
    <source>
        <dbReference type="ARBA" id="ARBA00011971"/>
    </source>
</evidence>
<reference evidence="8 9" key="1">
    <citation type="submission" date="2016-10" db="EMBL/GenBank/DDBJ databases">
        <authorList>
            <person name="de Groot N.N."/>
        </authorList>
    </citation>
    <scope>NUCLEOTIDE SEQUENCE [LARGE SCALE GENOMIC DNA]</scope>
    <source>
        <strain evidence="8 9">DSM 5885</strain>
    </source>
</reference>
<dbReference type="EMBL" id="FNCY01000005">
    <property type="protein sequence ID" value="SDH38166.1"/>
    <property type="molecule type" value="Genomic_DNA"/>
</dbReference>
<dbReference type="GO" id="GO:0004588">
    <property type="term" value="F:orotate phosphoribosyltransferase activity"/>
    <property type="evidence" value="ECO:0007669"/>
    <property type="project" value="UniProtKB-UniRule"/>
</dbReference>
<dbReference type="InterPro" id="IPR023031">
    <property type="entry name" value="OPRT"/>
</dbReference>
<keyword evidence="9" id="KW-1185">Reference proteome</keyword>
<sequence>MTSALPPRDAEDARIAREVSLALLSTGCIEVHTDEPFRLPSGWASPVYIECRRLISFPEIRRTLVGYALNLLRKRHGLDGVSAVAGAEASGIALAAWIADALELPMQYVRKQRKGLGPGRQVVGVVRPGESVVLVDDLMSGGRSIVNCCLAIAEAELLVKDVFVIFDYGTFPTRNVLDTMGVTVHSLATWQDILVAARESASFQTRELAELETFLADPIQWSHVHGGKSSAKTETKGLL</sequence>
<dbReference type="EC" id="2.4.2.10" evidence="2 6"/>
<evidence type="ECO:0000256" key="1">
    <source>
        <dbReference type="ARBA" id="ARBA00004889"/>
    </source>
</evidence>
<dbReference type="SUPFAM" id="SSF53271">
    <property type="entry name" value="PRTase-like"/>
    <property type="match status" value="1"/>
</dbReference>
<gene>
    <name evidence="6" type="primary">pyrE</name>
    <name evidence="8" type="ORF">SAMN05660652_01627</name>
</gene>
<evidence type="ECO:0000256" key="3">
    <source>
        <dbReference type="ARBA" id="ARBA00022676"/>
    </source>
</evidence>
<feature type="binding site" description="in other chain" evidence="6">
    <location>
        <position position="111"/>
    </location>
    <ligand>
        <name>5-phospho-alpha-D-ribose 1-diphosphate</name>
        <dbReference type="ChEBI" id="CHEBI:58017"/>
        <note>ligand shared between dimeric partners</note>
    </ligand>
</feature>
<dbReference type="GO" id="GO:0044205">
    <property type="term" value="P:'de novo' UMP biosynthetic process"/>
    <property type="evidence" value="ECO:0007669"/>
    <property type="project" value="UniProtKB-UniRule"/>
</dbReference>
<keyword evidence="6" id="KW-0460">Magnesium</keyword>
<protein>
    <recommendedName>
        <fullName evidence="2 6">Orotate phosphoribosyltransferase</fullName>
        <shortName evidence="6">OPRT</shortName>
        <shortName evidence="6">OPRTase</shortName>
        <ecNumber evidence="2 6">2.4.2.10</ecNumber>
    </recommendedName>
</protein>
<feature type="binding site" evidence="6">
    <location>
        <position position="110"/>
    </location>
    <ligand>
        <name>5-phospho-alpha-D-ribose 1-diphosphate</name>
        <dbReference type="ChEBI" id="CHEBI:58017"/>
        <note>ligand shared between dimeric partners</note>
    </ligand>
</feature>
<feature type="binding site" description="in other chain" evidence="6">
    <location>
        <begin position="136"/>
        <end position="144"/>
    </location>
    <ligand>
        <name>5-phospho-alpha-D-ribose 1-diphosphate</name>
        <dbReference type="ChEBI" id="CHEBI:58017"/>
        <note>ligand shared between dimeric partners</note>
    </ligand>
</feature>
<feature type="domain" description="Phosphoribosyltransferase" evidence="7">
    <location>
        <begin position="83"/>
        <end position="155"/>
    </location>
</feature>
<evidence type="ECO:0000313" key="8">
    <source>
        <dbReference type="EMBL" id="SDH38166.1"/>
    </source>
</evidence>
<feature type="binding site" evidence="6">
    <location>
        <position position="114"/>
    </location>
    <ligand>
        <name>5-phospho-alpha-D-ribose 1-diphosphate</name>
        <dbReference type="ChEBI" id="CHEBI:58017"/>
        <note>ligand shared between dimeric partners</note>
    </ligand>
</feature>
<keyword evidence="3 6" id="KW-0328">Glycosyltransferase</keyword>
<dbReference type="GO" id="GO:0019856">
    <property type="term" value="P:pyrimidine nucleobase biosynthetic process"/>
    <property type="evidence" value="ECO:0007669"/>
    <property type="project" value="TreeGrafter"/>
</dbReference>
<keyword evidence="5 6" id="KW-0665">Pyrimidine biosynthesis</keyword>
<accession>A0A1G8BY36</accession>
<dbReference type="STRING" id="83767.SAMN05660652_01627"/>
<dbReference type="AlphaFoldDB" id="A0A1G8BY36"/>
<keyword evidence="4 6" id="KW-0808">Transferase</keyword>
<dbReference type="Pfam" id="PF00156">
    <property type="entry name" value="Pribosyltran"/>
    <property type="match status" value="1"/>
</dbReference>
<comment type="similarity">
    <text evidence="6">Belongs to the purine/pyrimidine phosphoribosyltransferase family. PyrE subfamily.</text>
</comment>
<proteinExistence type="inferred from homology"/>
<organism evidence="8 9">
    <name type="scientific">Propionivibrio dicarboxylicus</name>
    <dbReference type="NCBI Taxonomy" id="83767"/>
    <lineage>
        <taxon>Bacteria</taxon>
        <taxon>Pseudomonadati</taxon>
        <taxon>Pseudomonadota</taxon>
        <taxon>Betaproteobacteria</taxon>
        <taxon>Rhodocyclales</taxon>
        <taxon>Rhodocyclaceae</taxon>
        <taxon>Propionivibrio</taxon>
    </lineage>
</organism>
<dbReference type="PANTHER" id="PTHR19278">
    <property type="entry name" value="OROTATE PHOSPHORIBOSYLTRANSFERASE"/>
    <property type="match status" value="1"/>
</dbReference>